<dbReference type="EMBL" id="FNII01000005">
    <property type="protein sequence ID" value="SDN51495.1"/>
    <property type="molecule type" value="Genomic_DNA"/>
</dbReference>
<gene>
    <name evidence="1" type="ORF">SAMN04487951_105284</name>
</gene>
<name>A0A1H0C0W2_9GAMM</name>
<keyword evidence="2" id="KW-1185">Reference proteome</keyword>
<dbReference type="OrthoDB" id="6184055at2"/>
<organism evidence="1 2">
    <name type="scientific">Vreelandella arcis</name>
    <dbReference type="NCBI Taxonomy" id="416873"/>
    <lineage>
        <taxon>Bacteria</taxon>
        <taxon>Pseudomonadati</taxon>
        <taxon>Pseudomonadota</taxon>
        <taxon>Gammaproteobacteria</taxon>
        <taxon>Oceanospirillales</taxon>
        <taxon>Halomonadaceae</taxon>
        <taxon>Vreelandella</taxon>
    </lineage>
</organism>
<dbReference type="AlphaFoldDB" id="A0A1H0C0W2"/>
<evidence type="ECO:0000313" key="1">
    <source>
        <dbReference type="EMBL" id="SDN51495.1"/>
    </source>
</evidence>
<dbReference type="STRING" id="416873.SAMN04487951_105284"/>
<proteinExistence type="predicted"/>
<dbReference type="RefSeq" id="WP_089704709.1">
    <property type="nucleotide sequence ID" value="NZ_FNII01000005.1"/>
</dbReference>
<sequence length="119" mass="13465">MRWIHWVSLGSLIVLTGCATTPSPEPRELVYQAPAEETFRAAVSLMVEEGYVVRHADLDLGRAESVLSRWPRYRLILDVDPMGSASRVRISAWRGEQPFPPIRLDPWLVALQQRMGLAP</sequence>
<accession>A0A1H0C0W2</accession>
<reference evidence="2" key="1">
    <citation type="submission" date="2016-10" db="EMBL/GenBank/DDBJ databases">
        <authorList>
            <person name="Varghese N."/>
            <person name="Submissions S."/>
        </authorList>
    </citation>
    <scope>NUCLEOTIDE SEQUENCE [LARGE SCALE GENOMIC DNA]</scope>
    <source>
        <strain evidence="2">CGMCC 1.6494</strain>
    </source>
</reference>
<evidence type="ECO:0008006" key="3">
    <source>
        <dbReference type="Google" id="ProtNLM"/>
    </source>
</evidence>
<dbReference type="Proteomes" id="UP000199677">
    <property type="component" value="Unassembled WGS sequence"/>
</dbReference>
<dbReference type="PROSITE" id="PS51257">
    <property type="entry name" value="PROKAR_LIPOPROTEIN"/>
    <property type="match status" value="1"/>
</dbReference>
<evidence type="ECO:0000313" key="2">
    <source>
        <dbReference type="Proteomes" id="UP000199677"/>
    </source>
</evidence>
<protein>
    <recommendedName>
        <fullName evidence="3">Lipoprotein</fullName>
    </recommendedName>
</protein>